<dbReference type="eggNOG" id="ENOG5032K20">
    <property type="taxonomic scope" value="Bacteria"/>
</dbReference>
<dbReference type="KEGG" id="csb:CLSA_c30120"/>
<reference evidence="1 2" key="1">
    <citation type="journal article" date="2013" name="Genome Announc.">
        <title>Complete Genome Sequence of the Solvent Producer Clostridium saccharobutylicum NCP262 (DSM 13864).</title>
        <authorList>
            <person name="Poehlein A."/>
            <person name="Hartwich K."/>
            <person name="Krabben P."/>
            <person name="Ehrenreich A."/>
            <person name="Liebl W."/>
            <person name="Durre P."/>
            <person name="Gottschalk G."/>
            <person name="Daniel R."/>
        </authorList>
    </citation>
    <scope>NUCLEOTIDE SEQUENCE [LARGE SCALE GENOMIC DNA]</scope>
    <source>
        <strain evidence="1">DSM 13864</strain>
    </source>
</reference>
<organism evidence="1 2">
    <name type="scientific">Clostridium saccharobutylicum DSM 13864</name>
    <dbReference type="NCBI Taxonomy" id="1345695"/>
    <lineage>
        <taxon>Bacteria</taxon>
        <taxon>Bacillati</taxon>
        <taxon>Bacillota</taxon>
        <taxon>Clostridia</taxon>
        <taxon>Eubacteriales</taxon>
        <taxon>Clostridiaceae</taxon>
        <taxon>Clostridium</taxon>
    </lineage>
</organism>
<dbReference type="EMBL" id="CP006721">
    <property type="protein sequence ID" value="AGX43979.1"/>
    <property type="molecule type" value="Genomic_DNA"/>
</dbReference>
<dbReference type="Proteomes" id="UP000017118">
    <property type="component" value="Chromosome"/>
</dbReference>
<protein>
    <submittedName>
        <fullName evidence="1">Uncharacterized protein</fullName>
    </submittedName>
</protein>
<name>U5MT91_CLOSA</name>
<dbReference type="GeneID" id="55476854"/>
<keyword evidence="2" id="KW-1185">Reference proteome</keyword>
<dbReference type="AlphaFoldDB" id="U5MT91"/>
<evidence type="ECO:0000313" key="2">
    <source>
        <dbReference type="Proteomes" id="UP000017118"/>
    </source>
</evidence>
<evidence type="ECO:0000313" key="1">
    <source>
        <dbReference type="EMBL" id="AGX43979.1"/>
    </source>
</evidence>
<dbReference type="RefSeq" id="WP_022747122.1">
    <property type="nucleotide sequence ID" value="NC_022571.1"/>
</dbReference>
<accession>U5MT91</accession>
<sequence>MSKKLNIIEAMKMPIGTEFEVIFNGEKISNNTMIISLALTRTKEYKIIDWKFHPKDTVMKPYDFLINGVFIPIQQPVSFMEVVKTKRKVKVECEGYFKVREYRCLHEILQKIIDNNFGEEDKALNNFITKGKWYIEESGADSNDQ</sequence>
<dbReference type="OrthoDB" id="1932863at2"/>
<gene>
    <name evidence="1" type="ORF">CLSA_c30120</name>
</gene>
<dbReference type="HOGENOM" id="CLU_1783525_0_0_9"/>
<dbReference type="PATRIC" id="fig|1345695.10.peg.1115"/>
<proteinExistence type="predicted"/>